<evidence type="ECO:0000313" key="1">
    <source>
        <dbReference type="EMBL" id="MCD7456313.1"/>
    </source>
</evidence>
<protein>
    <submittedName>
        <fullName evidence="1">Uncharacterized protein</fullName>
    </submittedName>
</protein>
<gene>
    <name evidence="1" type="ORF">HAX54_031266</name>
</gene>
<keyword evidence="2" id="KW-1185">Reference proteome</keyword>
<sequence length="190" mass="21214">MNHLIFFSFSRSSRSSTWAWDDEATAPCKNSRFTTVVLDDAPHWSGLGNPPSNSRIAAKPVSISWKGPIGLEELAPSPPGPSLLSSKSAFLFFLPFLGLPFTLKGLKANRFCGRETVAVEKHRWSSQVCSSDMSDVSIPMRVKISRVPNKGILMNEYDNMRVVAAICDMGYSWGMQQTRDLMGRFEYENN</sequence>
<evidence type="ECO:0000313" key="2">
    <source>
        <dbReference type="Proteomes" id="UP000823775"/>
    </source>
</evidence>
<dbReference type="EMBL" id="JACEIK010000395">
    <property type="protein sequence ID" value="MCD7456313.1"/>
    <property type="molecule type" value="Genomic_DNA"/>
</dbReference>
<name>A0ABS8SBX0_DATST</name>
<dbReference type="Proteomes" id="UP000823775">
    <property type="component" value="Unassembled WGS sequence"/>
</dbReference>
<reference evidence="1 2" key="1">
    <citation type="journal article" date="2021" name="BMC Genomics">
        <title>Datura genome reveals duplications of psychoactive alkaloid biosynthetic genes and high mutation rate following tissue culture.</title>
        <authorList>
            <person name="Rajewski A."/>
            <person name="Carter-House D."/>
            <person name="Stajich J."/>
            <person name="Litt A."/>
        </authorList>
    </citation>
    <scope>NUCLEOTIDE SEQUENCE [LARGE SCALE GENOMIC DNA]</scope>
    <source>
        <strain evidence="1">AR-01</strain>
    </source>
</reference>
<accession>A0ABS8SBX0</accession>
<proteinExistence type="predicted"/>
<organism evidence="1 2">
    <name type="scientific">Datura stramonium</name>
    <name type="common">Jimsonweed</name>
    <name type="synonym">Common thornapple</name>
    <dbReference type="NCBI Taxonomy" id="4076"/>
    <lineage>
        <taxon>Eukaryota</taxon>
        <taxon>Viridiplantae</taxon>
        <taxon>Streptophyta</taxon>
        <taxon>Embryophyta</taxon>
        <taxon>Tracheophyta</taxon>
        <taxon>Spermatophyta</taxon>
        <taxon>Magnoliopsida</taxon>
        <taxon>eudicotyledons</taxon>
        <taxon>Gunneridae</taxon>
        <taxon>Pentapetalae</taxon>
        <taxon>asterids</taxon>
        <taxon>lamiids</taxon>
        <taxon>Solanales</taxon>
        <taxon>Solanaceae</taxon>
        <taxon>Solanoideae</taxon>
        <taxon>Datureae</taxon>
        <taxon>Datura</taxon>
    </lineage>
</organism>
<comment type="caution">
    <text evidence="1">The sequence shown here is derived from an EMBL/GenBank/DDBJ whole genome shotgun (WGS) entry which is preliminary data.</text>
</comment>